<accession>A0ABM9C6G4</accession>
<sequence>MILYMLKQAKVYIRVFTFTGIRDVRGDNKVHRSTAGKKSIPAGSSEKP</sequence>
<gene>
    <name evidence="2" type="ORF">PAECIP111893_02361</name>
</gene>
<protein>
    <submittedName>
        <fullName evidence="2">Uncharacterized protein</fullName>
    </submittedName>
</protein>
<keyword evidence="3" id="KW-1185">Reference proteome</keyword>
<reference evidence="2" key="1">
    <citation type="submission" date="2022-01" db="EMBL/GenBank/DDBJ databases">
        <authorList>
            <person name="Criscuolo A."/>
        </authorList>
    </citation>
    <scope>NUCLEOTIDE SEQUENCE</scope>
    <source>
        <strain evidence="2">CIP111893</strain>
    </source>
</reference>
<evidence type="ECO:0000256" key="1">
    <source>
        <dbReference type="SAM" id="MobiDB-lite"/>
    </source>
</evidence>
<proteinExistence type="predicted"/>
<name>A0ABM9C6G4_9BACL</name>
<dbReference type="Proteomes" id="UP000838686">
    <property type="component" value="Unassembled WGS sequence"/>
</dbReference>
<evidence type="ECO:0000313" key="2">
    <source>
        <dbReference type="EMBL" id="CAH1205504.1"/>
    </source>
</evidence>
<evidence type="ECO:0000313" key="3">
    <source>
        <dbReference type="Proteomes" id="UP000838686"/>
    </source>
</evidence>
<dbReference type="EMBL" id="CAKMMF010000011">
    <property type="protein sequence ID" value="CAH1205504.1"/>
    <property type="molecule type" value="Genomic_DNA"/>
</dbReference>
<comment type="caution">
    <text evidence="2">The sequence shown here is derived from an EMBL/GenBank/DDBJ whole genome shotgun (WGS) entry which is preliminary data.</text>
</comment>
<feature type="region of interest" description="Disordered" evidence="1">
    <location>
        <begin position="27"/>
        <end position="48"/>
    </location>
</feature>
<organism evidence="2 3">
    <name type="scientific">Paenibacillus plantiphilus</name>
    <dbReference type="NCBI Taxonomy" id="2905650"/>
    <lineage>
        <taxon>Bacteria</taxon>
        <taxon>Bacillati</taxon>
        <taxon>Bacillota</taxon>
        <taxon>Bacilli</taxon>
        <taxon>Bacillales</taxon>
        <taxon>Paenibacillaceae</taxon>
        <taxon>Paenibacillus</taxon>
    </lineage>
</organism>